<proteinExistence type="predicted"/>
<evidence type="ECO:0000313" key="2">
    <source>
        <dbReference type="Proteomes" id="UP001372338"/>
    </source>
</evidence>
<name>A0AAN9E3U1_CROPI</name>
<keyword evidence="2" id="KW-1185">Reference proteome</keyword>
<evidence type="ECO:0000313" key="1">
    <source>
        <dbReference type="EMBL" id="KAK7245556.1"/>
    </source>
</evidence>
<protein>
    <submittedName>
        <fullName evidence="1">Uncharacterized protein</fullName>
    </submittedName>
</protein>
<dbReference type="Proteomes" id="UP001372338">
    <property type="component" value="Unassembled WGS sequence"/>
</dbReference>
<reference evidence="1 2" key="1">
    <citation type="submission" date="2024-01" db="EMBL/GenBank/DDBJ databases">
        <title>The genomes of 5 underutilized Papilionoideae crops provide insights into root nodulation and disease resistanc.</title>
        <authorList>
            <person name="Yuan L."/>
        </authorList>
    </citation>
    <scope>NUCLEOTIDE SEQUENCE [LARGE SCALE GENOMIC DNA]</scope>
    <source>
        <strain evidence="1">ZHUSHIDOU_FW_LH</strain>
        <tissue evidence="1">Leaf</tissue>
    </source>
</reference>
<dbReference type="EMBL" id="JAYWIO010000008">
    <property type="protein sequence ID" value="KAK7245556.1"/>
    <property type="molecule type" value="Genomic_DNA"/>
</dbReference>
<comment type="caution">
    <text evidence="1">The sequence shown here is derived from an EMBL/GenBank/DDBJ whole genome shotgun (WGS) entry which is preliminary data.</text>
</comment>
<dbReference type="AlphaFoldDB" id="A0AAN9E3U1"/>
<accession>A0AAN9E3U1</accession>
<organism evidence="1 2">
    <name type="scientific">Crotalaria pallida</name>
    <name type="common">Smooth rattlebox</name>
    <name type="synonym">Crotalaria striata</name>
    <dbReference type="NCBI Taxonomy" id="3830"/>
    <lineage>
        <taxon>Eukaryota</taxon>
        <taxon>Viridiplantae</taxon>
        <taxon>Streptophyta</taxon>
        <taxon>Embryophyta</taxon>
        <taxon>Tracheophyta</taxon>
        <taxon>Spermatophyta</taxon>
        <taxon>Magnoliopsida</taxon>
        <taxon>eudicotyledons</taxon>
        <taxon>Gunneridae</taxon>
        <taxon>Pentapetalae</taxon>
        <taxon>rosids</taxon>
        <taxon>fabids</taxon>
        <taxon>Fabales</taxon>
        <taxon>Fabaceae</taxon>
        <taxon>Papilionoideae</taxon>
        <taxon>50 kb inversion clade</taxon>
        <taxon>genistoids sensu lato</taxon>
        <taxon>core genistoids</taxon>
        <taxon>Crotalarieae</taxon>
        <taxon>Crotalaria</taxon>
    </lineage>
</organism>
<sequence>MNGAEGGDSFPDHEVQVGFNLRGLEMVLLENSKLNLTKEVLECQESEIAVVCSEYEKQEEEMKIASLNLVSQASHMEERKQMKINPSNIAKSFSYESFVLIEIKRKFIPFILFFFSLFLSRNADSAEFFNSQSSS</sequence>
<gene>
    <name evidence="1" type="ORF">RIF29_40403</name>
</gene>